<evidence type="ECO:0000313" key="1">
    <source>
        <dbReference type="EMBL" id="MEM5948189.1"/>
    </source>
</evidence>
<organism evidence="1 2">
    <name type="scientific">Rarispira pelagica</name>
    <dbReference type="NCBI Taxonomy" id="3141764"/>
    <lineage>
        <taxon>Bacteria</taxon>
        <taxon>Pseudomonadati</taxon>
        <taxon>Spirochaetota</taxon>
        <taxon>Spirochaetia</taxon>
        <taxon>Winmispirales</taxon>
        <taxon>Winmispiraceae</taxon>
        <taxon>Rarispira</taxon>
    </lineage>
</organism>
<evidence type="ECO:0000313" key="2">
    <source>
        <dbReference type="Proteomes" id="UP001466331"/>
    </source>
</evidence>
<name>A0ABU9UBZ3_9SPIR</name>
<reference evidence="1 2" key="1">
    <citation type="submission" date="2024-03" db="EMBL/GenBank/DDBJ databases">
        <title>Ignisphaera cupida sp. nov., a hyperthermophilic hydrolytic archaeon from a hot spring of Kamchatka, and proposal of Ignisphaeraceae fam. nov.</title>
        <authorList>
            <person name="Podosokorskaya O.A."/>
            <person name="Elcheninov A.G."/>
            <person name="Maltseva A.I."/>
            <person name="Zayulina K.S."/>
            <person name="Novikov A."/>
            <person name="Merkel A.Y."/>
        </authorList>
    </citation>
    <scope>NUCLEOTIDE SEQUENCE [LARGE SCALE GENOMIC DNA]</scope>
    <source>
        <strain evidence="1 2">38H-sp</strain>
    </source>
</reference>
<proteinExistence type="predicted"/>
<dbReference type="EMBL" id="JBCHKQ010000002">
    <property type="protein sequence ID" value="MEM5948189.1"/>
    <property type="molecule type" value="Genomic_DNA"/>
</dbReference>
<dbReference type="Proteomes" id="UP001466331">
    <property type="component" value="Unassembled WGS sequence"/>
</dbReference>
<dbReference type="RefSeq" id="WP_420069635.1">
    <property type="nucleotide sequence ID" value="NZ_JBCHKQ010000002.1"/>
</dbReference>
<protein>
    <submittedName>
        <fullName evidence="1">Late competence development ComFB family protein</fullName>
    </submittedName>
</protein>
<accession>A0ABU9UBZ3</accession>
<sequence>MEFLKEYDFSSLANESERLVLDELEKQLKALGDERLMSEECVLDIAAYALNHVKPRYRATLLGRIYASSISEEEAYEIKKAVTTAIKKVLADL</sequence>
<gene>
    <name evidence="1" type="ORF">WKV44_06510</name>
</gene>
<keyword evidence="2" id="KW-1185">Reference proteome</keyword>
<dbReference type="InterPro" id="IPR019657">
    <property type="entry name" value="ComFB"/>
</dbReference>
<dbReference type="Pfam" id="PF10719">
    <property type="entry name" value="ComFB"/>
    <property type="match status" value="1"/>
</dbReference>
<comment type="caution">
    <text evidence="1">The sequence shown here is derived from an EMBL/GenBank/DDBJ whole genome shotgun (WGS) entry which is preliminary data.</text>
</comment>